<dbReference type="CDD" id="cd00082">
    <property type="entry name" value="HisKA"/>
    <property type="match status" value="1"/>
</dbReference>
<dbReference type="EMBL" id="JBHRSX010000009">
    <property type="protein sequence ID" value="MFC3200869.1"/>
    <property type="molecule type" value="Genomic_DNA"/>
</dbReference>
<dbReference type="Pfam" id="PF13426">
    <property type="entry name" value="PAS_9"/>
    <property type="match status" value="1"/>
</dbReference>
<dbReference type="Pfam" id="PF00512">
    <property type="entry name" value="HisKA"/>
    <property type="match status" value="1"/>
</dbReference>
<evidence type="ECO:0000259" key="7">
    <source>
        <dbReference type="PROSITE" id="PS50113"/>
    </source>
</evidence>
<dbReference type="PROSITE" id="PS50113">
    <property type="entry name" value="PAC"/>
    <property type="match status" value="1"/>
</dbReference>
<dbReference type="SMART" id="SM00091">
    <property type="entry name" value="PAS"/>
    <property type="match status" value="1"/>
</dbReference>
<dbReference type="SUPFAM" id="SSF55874">
    <property type="entry name" value="ATPase domain of HSP90 chaperone/DNA topoisomerase II/histidine kinase"/>
    <property type="match status" value="1"/>
</dbReference>
<organism evidence="8 9">
    <name type="scientific">Alteromonas oceani</name>
    <dbReference type="NCBI Taxonomy" id="2071609"/>
    <lineage>
        <taxon>Bacteria</taxon>
        <taxon>Pseudomonadati</taxon>
        <taxon>Pseudomonadota</taxon>
        <taxon>Gammaproteobacteria</taxon>
        <taxon>Alteromonadales</taxon>
        <taxon>Alteromonadaceae</taxon>
        <taxon>Alteromonas/Salinimonas group</taxon>
        <taxon>Alteromonas</taxon>
    </lineage>
</organism>
<dbReference type="SUPFAM" id="SSF55785">
    <property type="entry name" value="PYP-like sensor domain (PAS domain)"/>
    <property type="match status" value="1"/>
</dbReference>
<dbReference type="InterPro" id="IPR000014">
    <property type="entry name" value="PAS"/>
</dbReference>
<dbReference type="SMART" id="SM00388">
    <property type="entry name" value="HisKA"/>
    <property type="match status" value="1"/>
</dbReference>
<feature type="domain" description="Histidine kinase" evidence="5">
    <location>
        <begin position="149"/>
        <end position="335"/>
    </location>
</feature>
<dbReference type="InterPro" id="IPR000700">
    <property type="entry name" value="PAS-assoc_C"/>
</dbReference>
<protein>
    <recommendedName>
        <fullName evidence="2">histidine kinase</fullName>
        <ecNumber evidence="2">2.7.13.3</ecNumber>
    </recommendedName>
</protein>
<dbReference type="PROSITE" id="PS50109">
    <property type="entry name" value="HIS_KIN"/>
    <property type="match status" value="1"/>
</dbReference>
<dbReference type="InterPro" id="IPR036097">
    <property type="entry name" value="HisK_dim/P_sf"/>
</dbReference>
<evidence type="ECO:0000259" key="6">
    <source>
        <dbReference type="PROSITE" id="PS50112"/>
    </source>
</evidence>
<feature type="domain" description="PAC" evidence="7">
    <location>
        <begin position="81"/>
        <end position="131"/>
    </location>
</feature>
<reference evidence="9" key="1">
    <citation type="journal article" date="2019" name="Int. J. Syst. Evol. Microbiol.">
        <title>The Global Catalogue of Microorganisms (GCM) 10K type strain sequencing project: providing services to taxonomists for standard genome sequencing and annotation.</title>
        <authorList>
            <consortium name="The Broad Institute Genomics Platform"/>
            <consortium name="The Broad Institute Genome Sequencing Center for Infectious Disease"/>
            <person name="Wu L."/>
            <person name="Ma J."/>
        </authorList>
    </citation>
    <scope>NUCLEOTIDE SEQUENCE [LARGE SCALE GENOMIC DNA]</scope>
    <source>
        <strain evidence="9">KCTC 52449</strain>
    </source>
</reference>
<accession>A0ABV7JRY8</accession>
<name>A0ABV7JRY8_9ALTE</name>
<dbReference type="NCBIfam" id="TIGR00229">
    <property type="entry name" value="sensory_box"/>
    <property type="match status" value="1"/>
</dbReference>
<dbReference type="RefSeq" id="WP_123324667.1">
    <property type="nucleotide sequence ID" value="NZ_JBHRSX010000009.1"/>
</dbReference>
<dbReference type="InterPro" id="IPR035965">
    <property type="entry name" value="PAS-like_dom_sf"/>
</dbReference>
<sequence>MTDGHEIHEAVLENLGEALIIIDGDGAIEHFTYAAEQLFLYDRKEILGKNVSLLMPDDIGRTHQGYVNAYSSKERSTVLGKTRELIARRKDGKQFPVEITVTQVLVDNRRLFVGLLKDITEKVNTFKALNEAKAMAEIANNAKSEFLGNMCHEIRTPMNGVLGTLQLLKQRQLYADSSKLVDIALTSSELLMRILNDILDFSKLEAQKLEVEETPFILSNLVDEVVNNVRDTAEKKGLKLEVSSDVSPSETWGGDEVRIKQVLGNILSNAIKFTEKGIVSLSVHTSATTTTFVVQDLGIGMTTEQVGTLCNRFSQADLSTTRKYGGTGLGMAIVK</sequence>
<proteinExistence type="predicted"/>
<dbReference type="CDD" id="cd00130">
    <property type="entry name" value="PAS"/>
    <property type="match status" value="1"/>
</dbReference>
<evidence type="ECO:0000256" key="3">
    <source>
        <dbReference type="ARBA" id="ARBA00022679"/>
    </source>
</evidence>
<dbReference type="Proteomes" id="UP001595477">
    <property type="component" value="Unassembled WGS sequence"/>
</dbReference>
<feature type="domain" description="PAS" evidence="6">
    <location>
        <begin position="4"/>
        <end position="73"/>
    </location>
</feature>
<comment type="catalytic activity">
    <reaction evidence="1">
        <text>ATP + protein L-histidine = ADP + protein N-phospho-L-histidine.</text>
        <dbReference type="EC" id="2.7.13.3"/>
    </reaction>
</comment>
<gene>
    <name evidence="8" type="ORF">ACFOEW_03420</name>
</gene>
<dbReference type="SUPFAM" id="SSF47384">
    <property type="entry name" value="Homodimeric domain of signal transducing histidine kinase"/>
    <property type="match status" value="1"/>
</dbReference>
<dbReference type="PANTHER" id="PTHR43047">
    <property type="entry name" value="TWO-COMPONENT HISTIDINE PROTEIN KINASE"/>
    <property type="match status" value="1"/>
</dbReference>
<dbReference type="SMART" id="SM00387">
    <property type="entry name" value="HATPase_c"/>
    <property type="match status" value="1"/>
</dbReference>
<evidence type="ECO:0000313" key="9">
    <source>
        <dbReference type="Proteomes" id="UP001595477"/>
    </source>
</evidence>
<dbReference type="InterPro" id="IPR036890">
    <property type="entry name" value="HATPase_C_sf"/>
</dbReference>
<evidence type="ECO:0000256" key="4">
    <source>
        <dbReference type="ARBA" id="ARBA00022777"/>
    </source>
</evidence>
<evidence type="ECO:0000313" key="8">
    <source>
        <dbReference type="EMBL" id="MFC3200869.1"/>
    </source>
</evidence>
<dbReference type="Gene3D" id="3.30.565.10">
    <property type="entry name" value="Histidine kinase-like ATPase, C-terminal domain"/>
    <property type="match status" value="1"/>
</dbReference>
<dbReference type="InterPro" id="IPR005467">
    <property type="entry name" value="His_kinase_dom"/>
</dbReference>
<dbReference type="Gene3D" id="3.30.450.20">
    <property type="entry name" value="PAS domain"/>
    <property type="match status" value="1"/>
</dbReference>
<evidence type="ECO:0000256" key="2">
    <source>
        <dbReference type="ARBA" id="ARBA00012438"/>
    </source>
</evidence>
<keyword evidence="3" id="KW-0808">Transferase</keyword>
<comment type="caution">
    <text evidence="8">The sequence shown here is derived from an EMBL/GenBank/DDBJ whole genome shotgun (WGS) entry which is preliminary data.</text>
</comment>
<evidence type="ECO:0000259" key="5">
    <source>
        <dbReference type="PROSITE" id="PS50109"/>
    </source>
</evidence>
<dbReference type="PROSITE" id="PS50112">
    <property type="entry name" value="PAS"/>
    <property type="match status" value="1"/>
</dbReference>
<dbReference type="InterPro" id="IPR003661">
    <property type="entry name" value="HisK_dim/P_dom"/>
</dbReference>
<dbReference type="Pfam" id="PF02518">
    <property type="entry name" value="HATPase_c"/>
    <property type="match status" value="1"/>
</dbReference>
<dbReference type="PANTHER" id="PTHR43047:SF78">
    <property type="entry name" value="SENSORY_REGULATORY PROTEIN RPFC"/>
    <property type="match status" value="1"/>
</dbReference>
<dbReference type="EC" id="2.7.13.3" evidence="2"/>
<keyword evidence="9" id="KW-1185">Reference proteome</keyword>
<dbReference type="InterPro" id="IPR003594">
    <property type="entry name" value="HATPase_dom"/>
</dbReference>
<dbReference type="Gene3D" id="1.10.287.130">
    <property type="match status" value="1"/>
</dbReference>
<evidence type="ECO:0000256" key="1">
    <source>
        <dbReference type="ARBA" id="ARBA00000085"/>
    </source>
</evidence>
<keyword evidence="4" id="KW-0418">Kinase</keyword>